<evidence type="ECO:0000313" key="5">
    <source>
        <dbReference type="EMBL" id="EDO07130.1"/>
    </source>
</evidence>
<dbReference type="VEuPathDB" id="PiroplasmaDB:BBOV_IV007760"/>
<keyword evidence="1" id="KW-0547">Nucleotide-binding</keyword>
<sequence length="622" mass="68654">MIVTLLGRSNVGKSSLFNALAGSNVSVPKFMKSVVSSNPGTTRDAKYGQIFIKGKRITLVDTGGIESAVMPPGLGSSSCSNRFSILEHALKTAGRSDLVLFVVDGQEGITPLDMTIASNLKDQCSSTSSVLKLVVNKLDSEGSEEYYEAVSKCISDCYSLGLGDPIFVSTHDRHGAQRLRSIISKSLNISSGDVISRLERLALTESIPKVNTRLGQECDTIQDPDEIEIDQSLRVCSSFKIGFTPNDRWLRHLFNVCDSIPFARDTDGKYIVPSPLSPGEIAAKMYIPKEVDAEDEAETDSAEPDIPLKTKFSIDTKPIRPLRVVLLGSVGGCQSRLAALLAGSGLDVGIEDKTHDTLSPNWHQFTSEWQRHGATGTTIQPMEIYIAAALNLGGSLGRVSSAQTMALLRRSDIAIMCIGDCDETNTWRVVPTKKETAWLTRIIRLHKPSLVVTPVSQHPNRKMVLDMVSKSHEFESIRIHPLQIVETTSDTPPPAVNLNRTVKRIQRDVISLADSTERVLETSVLNNWLRSFLAKWPPPWHEGSKVNVKFAAQCATCPPTFVVWSNVCASFPQHYLRQMKRAMSEEFGFQGIPLKFILRTTAQPKSTNRRSNLSWRRKLHRA</sequence>
<dbReference type="InterPro" id="IPR027417">
    <property type="entry name" value="P-loop_NTPase"/>
</dbReference>
<dbReference type="AlphaFoldDB" id="A7ARG1"/>
<evidence type="ECO:0000259" key="3">
    <source>
        <dbReference type="Pfam" id="PF01926"/>
    </source>
</evidence>
<gene>
    <name evidence="5" type="ORF">BBOV_IV007760</name>
</gene>
<dbReference type="RefSeq" id="XP_001610698.1">
    <property type="nucleotide sequence ID" value="XM_001610648.1"/>
</dbReference>
<evidence type="ECO:0000259" key="4">
    <source>
        <dbReference type="Pfam" id="PF14714"/>
    </source>
</evidence>
<name>A7ARG1_BABBO</name>
<dbReference type="Gene3D" id="3.40.50.300">
    <property type="entry name" value="P-loop containing nucleotide triphosphate hydrolases"/>
    <property type="match status" value="1"/>
</dbReference>
<dbReference type="SUPFAM" id="SSF52540">
    <property type="entry name" value="P-loop containing nucleoside triphosphate hydrolases"/>
    <property type="match status" value="1"/>
</dbReference>
<reference evidence="6" key="3">
    <citation type="journal article" date="2021" name="Int. J. Parasitol.">
        <title>Comparative analysis of gene expression between Babesia bovis blood stages and kinetes allowed by improved genome annotation.</title>
        <authorList>
            <person name="Ueti M.W."/>
            <person name="Johnson W.C."/>
            <person name="Kappmeyer L.S."/>
            <person name="Herndon D.R."/>
            <person name="Mousel M.R."/>
            <person name="Reif K.E."/>
            <person name="Taus N.S."/>
            <person name="Ifeonu O.O."/>
            <person name="Silva J.C."/>
            <person name="Suarez C.E."/>
            <person name="Brayton K.A."/>
        </authorList>
    </citation>
    <scope>NUCLEOTIDE SEQUENCE [LARGE SCALE GENOMIC DNA]</scope>
</reference>
<evidence type="ECO:0000256" key="2">
    <source>
        <dbReference type="ARBA" id="ARBA00023134"/>
    </source>
</evidence>
<evidence type="ECO:0000256" key="1">
    <source>
        <dbReference type="ARBA" id="ARBA00022741"/>
    </source>
</evidence>
<evidence type="ECO:0000313" key="6">
    <source>
        <dbReference type="Proteomes" id="UP000002173"/>
    </source>
</evidence>
<dbReference type="InterPro" id="IPR015946">
    <property type="entry name" value="KH_dom-like_a/b"/>
</dbReference>
<dbReference type="Pfam" id="PF01926">
    <property type="entry name" value="MMR_HSR1"/>
    <property type="match status" value="1"/>
</dbReference>
<feature type="domain" description="G" evidence="3">
    <location>
        <begin position="3"/>
        <end position="136"/>
    </location>
</feature>
<dbReference type="GO" id="GO:0005525">
    <property type="term" value="F:GTP binding"/>
    <property type="evidence" value="ECO:0007669"/>
    <property type="project" value="UniProtKB-KW"/>
</dbReference>
<dbReference type="eggNOG" id="KOG1191">
    <property type="taxonomic scope" value="Eukaryota"/>
</dbReference>
<dbReference type="OMA" id="AKWPPPW"/>
<comment type="caution">
    <text evidence="5">The sequence shown here is derived from an EMBL/GenBank/DDBJ whole genome shotgun (WGS) entry which is preliminary data.</text>
</comment>
<dbReference type="Gene3D" id="3.30.300.20">
    <property type="match status" value="1"/>
</dbReference>
<dbReference type="EMBL" id="AAXT01000002">
    <property type="protein sequence ID" value="EDO07130.1"/>
    <property type="molecule type" value="Genomic_DNA"/>
</dbReference>
<dbReference type="InterPro" id="IPR032859">
    <property type="entry name" value="KH_dom-like"/>
</dbReference>
<proteinExistence type="predicted"/>
<dbReference type="NCBIfam" id="TIGR00231">
    <property type="entry name" value="small_GTP"/>
    <property type="match status" value="1"/>
</dbReference>
<accession>A7ARG1</accession>
<dbReference type="Proteomes" id="UP000002173">
    <property type="component" value="Unassembled WGS sequence"/>
</dbReference>
<dbReference type="PANTHER" id="PTHR43834:SF6">
    <property type="entry name" value="GTPASE DER"/>
    <property type="match status" value="1"/>
</dbReference>
<dbReference type="STRING" id="5865.A7ARG1"/>
<dbReference type="KEGG" id="bbo:BBOV_IV007760"/>
<keyword evidence="2" id="KW-0342">GTP-binding</keyword>
<reference evidence="5 6" key="1">
    <citation type="journal article" date="2007" name="PLoS Pathog.">
        <title>Genome sequence of Babesia bovis and comparative analysis of apicomplexan hemoprotozoa.</title>
        <authorList>
            <person name="Brayton K.A."/>
            <person name="Lau A.O.T."/>
            <person name="Herndon D.R."/>
            <person name="Hannick L."/>
            <person name="Kappmeyer L.S."/>
            <person name="Berens S.J."/>
            <person name="Bidwell S.L."/>
            <person name="Brown W.C."/>
            <person name="Crabtree J."/>
            <person name="Fadrosh D."/>
            <person name="Feldblum T."/>
            <person name="Forberger H.A."/>
            <person name="Haas B.J."/>
            <person name="Howell J.M."/>
            <person name="Khouri H."/>
            <person name="Koo H."/>
            <person name="Mann D.J."/>
            <person name="Norimine J."/>
            <person name="Paulsen I.T."/>
            <person name="Radune D."/>
            <person name="Ren Q."/>
            <person name="Smith R.K. Jr."/>
            <person name="Suarez C.E."/>
            <person name="White O."/>
            <person name="Wortman J.R."/>
            <person name="Knowles D.P. Jr."/>
            <person name="McElwain T.F."/>
            <person name="Nene V.M."/>
        </authorList>
    </citation>
    <scope>NUCLEOTIDE SEQUENCE [LARGE SCALE GENOMIC DNA]</scope>
    <source>
        <strain evidence="5">T2Bo</strain>
    </source>
</reference>
<organism evidence="5 6">
    <name type="scientific">Babesia bovis</name>
    <dbReference type="NCBI Taxonomy" id="5865"/>
    <lineage>
        <taxon>Eukaryota</taxon>
        <taxon>Sar</taxon>
        <taxon>Alveolata</taxon>
        <taxon>Apicomplexa</taxon>
        <taxon>Aconoidasida</taxon>
        <taxon>Piroplasmida</taxon>
        <taxon>Babesiidae</taxon>
        <taxon>Babesia</taxon>
    </lineage>
</organism>
<dbReference type="InterPro" id="IPR005225">
    <property type="entry name" value="Small_GTP-bd"/>
</dbReference>
<feature type="domain" description="GTPase Der C-terminal KH-domain-like" evidence="4">
    <location>
        <begin position="521"/>
        <end position="599"/>
    </location>
</feature>
<dbReference type="PANTHER" id="PTHR43834">
    <property type="entry name" value="GTPASE DER"/>
    <property type="match status" value="1"/>
</dbReference>
<reference evidence="6" key="2">
    <citation type="journal article" date="2020" name="Data Brief">
        <title>Transcriptome dataset of Babesia bovis life stages within vertebrate and invertebrate hosts.</title>
        <authorList>
            <person name="Ueti M.W."/>
            <person name="Johnson W.C."/>
            <person name="Kappmeyer L.S."/>
            <person name="Herndon D.R."/>
            <person name="Mousel M.R."/>
            <person name="Reif K.E."/>
            <person name="Taus N.S."/>
            <person name="Ifeonu O.O."/>
            <person name="Silva J.C."/>
            <person name="Suarez C.E."/>
            <person name="Brayton K.A."/>
        </authorList>
    </citation>
    <scope>NUCLEOTIDE SEQUENCE [LARGE SCALE GENOMIC DNA]</scope>
</reference>
<dbReference type="Pfam" id="PF14714">
    <property type="entry name" value="KH_dom-like"/>
    <property type="match status" value="1"/>
</dbReference>
<protein>
    <submittedName>
        <fullName evidence="5">GTPase, putative</fullName>
    </submittedName>
</protein>
<keyword evidence="6" id="KW-1185">Reference proteome</keyword>
<dbReference type="InterPro" id="IPR006073">
    <property type="entry name" value="GTP-bd"/>
</dbReference>
<dbReference type="InParanoid" id="A7ARG1"/>
<dbReference type="GeneID" id="5478932"/>